<evidence type="ECO:0000313" key="2">
    <source>
        <dbReference type="EMBL" id="KIM23326.1"/>
    </source>
</evidence>
<accession>A0A0C3AVM4</accession>
<proteinExistence type="predicted"/>
<name>A0A0C3AVM4_SERVB</name>
<dbReference type="AlphaFoldDB" id="A0A0C3AVM4"/>
<sequence>MPDSLIGVEGTTMHKTLDNLAAVANKSFQAIVPWRGASTSHPKLEKVLQQVQAYSLIYLDAIEISVKTVQNGNSLGSDVIELYDYILDSETDPNDLREFLSGLQKKAKSACEDATKTLRKFTDVRESLNSMKSELPKEVTTKDGGISKYFSRFSAFGSKEASHRDAELDAAMAELSLAVLDLTVLSQGVDAFEAWCKGVERILKEVERTLSEPTVTSNVHGVEILRKEWASVLKEYERYISQIVKVQDQYQAQLLAPVPDDLSRLEINTPHKILNSIVDSAYKSMQVIEPWRQASSDHPILSKVIQDVHRVGLVYYEAIDLSINTAQHGFDFSGDAVQLCDSLLNPDTEMEALREYIQDMKDKAQGAQEECTNALNKFRKVRQDLNELTKKIPEEIMETDKKKPSIRIPQFGDKTKPKRDIELVDAVKELNLAIIDMGTLAESVDNFAAWWTGMETVLKTAGRSGSSLRPGKDKLRVKQLQKTWSKIQEDYKQYKTKIIQLQDYYPSQGSEIEAP</sequence>
<keyword evidence="3" id="KW-1185">Reference proteome</keyword>
<protein>
    <submittedName>
        <fullName evidence="2">Uncharacterized protein</fullName>
    </submittedName>
</protein>
<reference evidence="2 3" key="1">
    <citation type="submission" date="2014-04" db="EMBL/GenBank/DDBJ databases">
        <authorList>
            <consortium name="DOE Joint Genome Institute"/>
            <person name="Kuo A."/>
            <person name="Zuccaro A."/>
            <person name="Kohler A."/>
            <person name="Nagy L.G."/>
            <person name="Floudas D."/>
            <person name="Copeland A."/>
            <person name="Barry K.W."/>
            <person name="Cichocki N."/>
            <person name="Veneault-Fourrey C."/>
            <person name="LaButti K."/>
            <person name="Lindquist E.A."/>
            <person name="Lipzen A."/>
            <person name="Lundell T."/>
            <person name="Morin E."/>
            <person name="Murat C."/>
            <person name="Sun H."/>
            <person name="Tunlid A."/>
            <person name="Henrissat B."/>
            <person name="Grigoriev I.V."/>
            <person name="Hibbett D.S."/>
            <person name="Martin F."/>
            <person name="Nordberg H.P."/>
            <person name="Cantor M.N."/>
            <person name="Hua S.X."/>
        </authorList>
    </citation>
    <scope>NUCLEOTIDE SEQUENCE [LARGE SCALE GENOMIC DNA]</scope>
    <source>
        <strain evidence="2 3">MAFF 305830</strain>
    </source>
</reference>
<gene>
    <name evidence="2" type="ORF">M408DRAFT_332413</name>
</gene>
<keyword evidence="1" id="KW-0175">Coiled coil</keyword>
<reference evidence="3" key="2">
    <citation type="submission" date="2015-01" db="EMBL/GenBank/DDBJ databases">
        <title>Evolutionary Origins and Diversification of the Mycorrhizal Mutualists.</title>
        <authorList>
            <consortium name="DOE Joint Genome Institute"/>
            <consortium name="Mycorrhizal Genomics Consortium"/>
            <person name="Kohler A."/>
            <person name="Kuo A."/>
            <person name="Nagy L.G."/>
            <person name="Floudas D."/>
            <person name="Copeland A."/>
            <person name="Barry K.W."/>
            <person name="Cichocki N."/>
            <person name="Veneault-Fourrey C."/>
            <person name="LaButti K."/>
            <person name="Lindquist E.A."/>
            <person name="Lipzen A."/>
            <person name="Lundell T."/>
            <person name="Morin E."/>
            <person name="Murat C."/>
            <person name="Riley R."/>
            <person name="Ohm R."/>
            <person name="Sun H."/>
            <person name="Tunlid A."/>
            <person name="Henrissat B."/>
            <person name="Grigoriev I.V."/>
            <person name="Hibbett D.S."/>
            <person name="Martin F."/>
        </authorList>
    </citation>
    <scope>NUCLEOTIDE SEQUENCE [LARGE SCALE GENOMIC DNA]</scope>
    <source>
        <strain evidence="3">MAFF 305830</strain>
    </source>
</reference>
<dbReference type="OrthoDB" id="2966098at2759"/>
<dbReference type="Proteomes" id="UP000054097">
    <property type="component" value="Unassembled WGS sequence"/>
</dbReference>
<organism evidence="2 3">
    <name type="scientific">Serendipita vermifera MAFF 305830</name>
    <dbReference type="NCBI Taxonomy" id="933852"/>
    <lineage>
        <taxon>Eukaryota</taxon>
        <taxon>Fungi</taxon>
        <taxon>Dikarya</taxon>
        <taxon>Basidiomycota</taxon>
        <taxon>Agaricomycotina</taxon>
        <taxon>Agaricomycetes</taxon>
        <taxon>Sebacinales</taxon>
        <taxon>Serendipitaceae</taxon>
        <taxon>Serendipita</taxon>
    </lineage>
</organism>
<feature type="coiled-coil region" evidence="1">
    <location>
        <begin position="350"/>
        <end position="391"/>
    </location>
</feature>
<evidence type="ECO:0000313" key="3">
    <source>
        <dbReference type="Proteomes" id="UP000054097"/>
    </source>
</evidence>
<evidence type="ECO:0000256" key="1">
    <source>
        <dbReference type="SAM" id="Coils"/>
    </source>
</evidence>
<dbReference type="HOGENOM" id="CLU_529101_0_0_1"/>
<dbReference type="EMBL" id="KN824339">
    <property type="protein sequence ID" value="KIM23326.1"/>
    <property type="molecule type" value="Genomic_DNA"/>
</dbReference>